<dbReference type="InterPro" id="IPR003777">
    <property type="entry name" value="XdhC_CoxI"/>
</dbReference>
<comment type="caution">
    <text evidence="3">The sequence shown here is derived from an EMBL/GenBank/DDBJ whole genome shotgun (WGS) entry which is preliminary data.</text>
</comment>
<organism evidence="3 4">
    <name type="scientific">Portibacter lacus</name>
    <dbReference type="NCBI Taxonomy" id="1099794"/>
    <lineage>
        <taxon>Bacteria</taxon>
        <taxon>Pseudomonadati</taxon>
        <taxon>Bacteroidota</taxon>
        <taxon>Saprospiria</taxon>
        <taxon>Saprospirales</taxon>
        <taxon>Haliscomenobacteraceae</taxon>
        <taxon>Portibacter</taxon>
    </lineage>
</organism>
<reference evidence="3" key="2">
    <citation type="submission" date="2023-01" db="EMBL/GenBank/DDBJ databases">
        <title>Draft genome sequence of Portibacter lacus strain NBRC 108769.</title>
        <authorList>
            <person name="Sun Q."/>
            <person name="Mori K."/>
        </authorList>
    </citation>
    <scope>NUCLEOTIDE SEQUENCE</scope>
    <source>
        <strain evidence="3">NBRC 108769</strain>
    </source>
</reference>
<keyword evidence="4" id="KW-1185">Reference proteome</keyword>
<evidence type="ECO:0000313" key="3">
    <source>
        <dbReference type="EMBL" id="GLR18028.1"/>
    </source>
</evidence>
<dbReference type="Pfam" id="PF13478">
    <property type="entry name" value="XdhC_C"/>
    <property type="match status" value="1"/>
</dbReference>
<dbReference type="InterPro" id="IPR027051">
    <property type="entry name" value="XdhC_Rossmann_dom"/>
</dbReference>
<feature type="domain" description="XdhC- CoxI" evidence="1">
    <location>
        <begin position="13"/>
        <end position="78"/>
    </location>
</feature>
<dbReference type="PANTHER" id="PTHR30388:SF4">
    <property type="entry name" value="MOLYBDENUM COFACTOR INSERTION CHAPERONE PAOD"/>
    <property type="match status" value="1"/>
</dbReference>
<reference evidence="3" key="1">
    <citation type="journal article" date="2014" name="Int. J. Syst. Evol. Microbiol.">
        <title>Complete genome sequence of Corynebacterium casei LMG S-19264T (=DSM 44701T), isolated from a smear-ripened cheese.</title>
        <authorList>
            <consortium name="US DOE Joint Genome Institute (JGI-PGF)"/>
            <person name="Walter F."/>
            <person name="Albersmeier A."/>
            <person name="Kalinowski J."/>
            <person name="Ruckert C."/>
        </authorList>
    </citation>
    <scope>NUCLEOTIDE SEQUENCE</scope>
    <source>
        <strain evidence="3">NBRC 108769</strain>
    </source>
</reference>
<dbReference type="Pfam" id="PF02625">
    <property type="entry name" value="XdhC_CoxI"/>
    <property type="match status" value="1"/>
</dbReference>
<evidence type="ECO:0000259" key="1">
    <source>
        <dbReference type="Pfam" id="PF02625"/>
    </source>
</evidence>
<evidence type="ECO:0000259" key="2">
    <source>
        <dbReference type="Pfam" id="PF13478"/>
    </source>
</evidence>
<accession>A0AA37WEN5</accession>
<dbReference type="EMBL" id="BSOH01000014">
    <property type="protein sequence ID" value="GLR18028.1"/>
    <property type="molecule type" value="Genomic_DNA"/>
</dbReference>
<dbReference type="Proteomes" id="UP001156666">
    <property type="component" value="Unassembled WGS sequence"/>
</dbReference>
<dbReference type="InterPro" id="IPR052698">
    <property type="entry name" value="MoCofactor_Util/Proc"/>
</dbReference>
<name>A0AA37WEN5_9BACT</name>
<feature type="domain" description="XdhC Rossmann" evidence="2">
    <location>
        <begin position="155"/>
        <end position="298"/>
    </location>
</feature>
<dbReference type="RefSeq" id="WP_235291703.1">
    <property type="nucleotide sequence ID" value="NZ_BSOH01000014.1"/>
</dbReference>
<dbReference type="Gene3D" id="3.40.50.720">
    <property type="entry name" value="NAD(P)-binding Rossmann-like Domain"/>
    <property type="match status" value="1"/>
</dbReference>
<proteinExistence type="predicted"/>
<gene>
    <name evidence="3" type="ORF">GCM10007940_26430</name>
</gene>
<sequence>MREFISHFDEWDTQSKIVIARVVKTWGSSPRPVGSALIIDEKDKMYGSVSGGCVEGAVLKKAKELLEDNKKFAIEDYGVSDDDAWQVGLSCGGKLTVLIQVLEKGDFRNSLFEKIRNEDSFYWLTNLENGNNWIADTEEASDHIFSQRIKRKPTMLIIGAAHISSDLIHLAKFYDFATVVIDPRSTFAKNINFDEKPDEIIESYPSEVLNNYKLDGECFAIILSHDPKIDDNALQILLRKPVAYIGALGSRRTHAKRVERLKESGFTDEEIGKIHAPIGLDISARTPNEIALSIMAEVIASKNK</sequence>
<dbReference type="PANTHER" id="PTHR30388">
    <property type="entry name" value="ALDEHYDE OXIDOREDUCTASE MOLYBDENUM COFACTOR ASSEMBLY PROTEIN"/>
    <property type="match status" value="1"/>
</dbReference>
<dbReference type="AlphaFoldDB" id="A0AA37WEN5"/>
<protein>
    <submittedName>
        <fullName evidence="3">XdhC/CoxI family protein</fullName>
    </submittedName>
</protein>
<evidence type="ECO:0000313" key="4">
    <source>
        <dbReference type="Proteomes" id="UP001156666"/>
    </source>
</evidence>